<dbReference type="PANTHER" id="PTHR24421:SF10">
    <property type="entry name" value="NITRATE_NITRITE SENSOR PROTEIN NARQ"/>
    <property type="match status" value="1"/>
</dbReference>
<dbReference type="InterPro" id="IPR005467">
    <property type="entry name" value="His_kinase_dom"/>
</dbReference>
<evidence type="ECO:0000256" key="9">
    <source>
        <dbReference type="ARBA" id="ARBA00022777"/>
    </source>
</evidence>
<dbReference type="EMBL" id="FTOE01000007">
    <property type="protein sequence ID" value="SIS89609.1"/>
    <property type="molecule type" value="Genomic_DNA"/>
</dbReference>
<dbReference type="GO" id="GO:0005886">
    <property type="term" value="C:plasma membrane"/>
    <property type="evidence" value="ECO:0007669"/>
    <property type="project" value="UniProtKB-SubCell"/>
</dbReference>
<evidence type="ECO:0000256" key="10">
    <source>
        <dbReference type="ARBA" id="ARBA00022840"/>
    </source>
</evidence>
<dbReference type="InterPro" id="IPR029095">
    <property type="entry name" value="NarX-like_N"/>
</dbReference>
<evidence type="ECO:0000313" key="20">
    <source>
        <dbReference type="Proteomes" id="UP000185999"/>
    </source>
</evidence>
<accession>A0A1N7MUS7</accession>
<name>A0A1N7MUS7_9GAMM</name>
<gene>
    <name evidence="19" type="ORF">SAMN05421760_1079</name>
</gene>
<feature type="coiled-coil region" evidence="15">
    <location>
        <begin position="233"/>
        <end position="260"/>
    </location>
</feature>
<evidence type="ECO:0000256" key="5">
    <source>
        <dbReference type="ARBA" id="ARBA00022553"/>
    </source>
</evidence>
<dbReference type="SUPFAM" id="SSF55874">
    <property type="entry name" value="ATPase domain of HSP90 chaperone/DNA topoisomerase II/histidine kinase"/>
    <property type="match status" value="1"/>
</dbReference>
<comment type="catalytic activity">
    <reaction evidence="1 14">
        <text>ATP + protein L-histidine = ADP + protein N-phospho-L-histidine.</text>
        <dbReference type="EC" id="2.7.13.3"/>
    </reaction>
</comment>
<evidence type="ECO:0000256" key="13">
    <source>
        <dbReference type="ARBA" id="ARBA00023136"/>
    </source>
</evidence>
<dbReference type="InterPro" id="IPR042295">
    <property type="entry name" value="NarX-like_N_sf"/>
</dbReference>
<dbReference type="InterPro" id="IPR016380">
    <property type="entry name" value="Sig_transdc_His_kin_NarX/NarQ"/>
</dbReference>
<keyword evidence="6 14" id="KW-0808">Transferase</keyword>
<evidence type="ECO:0000256" key="2">
    <source>
        <dbReference type="ARBA" id="ARBA00004429"/>
    </source>
</evidence>
<dbReference type="Gene3D" id="1.10.8.500">
    <property type="entry name" value="HAMP domain in histidine kinase"/>
    <property type="match status" value="1"/>
</dbReference>
<evidence type="ECO:0000256" key="12">
    <source>
        <dbReference type="ARBA" id="ARBA00023012"/>
    </source>
</evidence>
<dbReference type="PROSITE" id="PS50885">
    <property type="entry name" value="HAMP"/>
    <property type="match status" value="1"/>
</dbReference>
<dbReference type="Pfam" id="PF07730">
    <property type="entry name" value="HisKA_3"/>
    <property type="match status" value="1"/>
</dbReference>
<feature type="domain" description="Histidine kinase" evidence="17">
    <location>
        <begin position="408"/>
        <end position="604"/>
    </location>
</feature>
<evidence type="ECO:0000313" key="19">
    <source>
        <dbReference type="EMBL" id="SIS89609.1"/>
    </source>
</evidence>
<evidence type="ECO:0000256" key="4">
    <source>
        <dbReference type="ARBA" id="ARBA00022519"/>
    </source>
</evidence>
<dbReference type="RefSeq" id="WP_054340702.1">
    <property type="nucleotide sequence ID" value="NZ_FTOE01000007.1"/>
</dbReference>
<dbReference type="InterPro" id="IPR050482">
    <property type="entry name" value="Sensor_HK_TwoCompSys"/>
</dbReference>
<dbReference type="InterPro" id="IPR003594">
    <property type="entry name" value="HATPase_dom"/>
</dbReference>
<dbReference type="Gene3D" id="1.20.5.1930">
    <property type="match status" value="1"/>
</dbReference>
<dbReference type="Pfam" id="PF00672">
    <property type="entry name" value="HAMP"/>
    <property type="match status" value="1"/>
</dbReference>
<keyword evidence="11 16" id="KW-1133">Transmembrane helix</keyword>
<keyword evidence="12 14" id="KW-0902">Two-component regulatory system</keyword>
<dbReference type="Pfam" id="PF02518">
    <property type="entry name" value="HATPase_c"/>
    <property type="match status" value="1"/>
</dbReference>
<evidence type="ECO:0000259" key="17">
    <source>
        <dbReference type="PROSITE" id="PS50109"/>
    </source>
</evidence>
<evidence type="ECO:0000256" key="14">
    <source>
        <dbReference type="PIRNR" id="PIRNR003167"/>
    </source>
</evidence>
<feature type="domain" description="HAMP" evidence="18">
    <location>
        <begin position="189"/>
        <end position="241"/>
    </location>
</feature>
<proteinExistence type="predicted"/>
<dbReference type="Pfam" id="PF13675">
    <property type="entry name" value="PilJ"/>
    <property type="match status" value="1"/>
</dbReference>
<keyword evidence="15" id="KW-0175">Coiled coil</keyword>
<evidence type="ECO:0000256" key="3">
    <source>
        <dbReference type="ARBA" id="ARBA00022475"/>
    </source>
</evidence>
<keyword evidence="7 16" id="KW-0812">Transmembrane</keyword>
<keyword evidence="13 14" id="KW-0472">Membrane</keyword>
<feature type="coiled-coil region" evidence="15">
    <location>
        <begin position="434"/>
        <end position="468"/>
    </location>
</feature>
<dbReference type="SMART" id="SM00304">
    <property type="entry name" value="HAMP"/>
    <property type="match status" value="1"/>
</dbReference>
<dbReference type="Gene3D" id="3.30.565.10">
    <property type="entry name" value="Histidine kinase-like ATPase, C-terminal domain"/>
    <property type="match status" value="1"/>
</dbReference>
<dbReference type="GO" id="GO:0046983">
    <property type="term" value="F:protein dimerization activity"/>
    <property type="evidence" value="ECO:0007669"/>
    <property type="project" value="UniProtKB-UniRule"/>
</dbReference>
<dbReference type="GO" id="GO:0005524">
    <property type="term" value="F:ATP binding"/>
    <property type="evidence" value="ECO:0007669"/>
    <property type="project" value="UniProtKB-UniRule"/>
</dbReference>
<dbReference type="CDD" id="cd19408">
    <property type="entry name" value="NarX_NarQ_sensor"/>
    <property type="match status" value="1"/>
</dbReference>
<evidence type="ECO:0000259" key="18">
    <source>
        <dbReference type="PROSITE" id="PS50885"/>
    </source>
</evidence>
<feature type="transmembrane region" description="Helical" evidence="16">
    <location>
        <begin position="12"/>
        <end position="34"/>
    </location>
</feature>
<dbReference type="PIRSF" id="PIRSF003167">
    <property type="entry name" value="STHK_NarX/NarQ"/>
    <property type="match status" value="1"/>
</dbReference>
<dbReference type="InterPro" id="IPR003660">
    <property type="entry name" value="HAMP_dom"/>
</dbReference>
<dbReference type="STRING" id="619304.SAMN05421760_1079"/>
<keyword evidence="20" id="KW-1185">Reference proteome</keyword>
<dbReference type="CDD" id="cd16917">
    <property type="entry name" value="HATPase_UhpB-NarQ-NarX-like"/>
    <property type="match status" value="1"/>
</dbReference>
<dbReference type="EC" id="2.7.13.3" evidence="14"/>
<dbReference type="CDD" id="cd06225">
    <property type="entry name" value="HAMP"/>
    <property type="match status" value="1"/>
</dbReference>
<sequence>MHFFKQSIIARLGAAMLAISIMAVVSMIGSVIVAESTQGDAAGINLAGSLRMLSYRIIAETGQYSHDQTDERRSKVQHTISEFEKRISSPILKEVIPQEGDHDLYRLHSNLKKDWHEQILPALDQMLTDASSTPEYIDKIELFVHRIDQMVQLLERSTESKIKLLSLVQGISLFMTVLIILIAMLDIKNNVVLPLQELVQMARRASRGDLAARVEYESQDELGVLGDSFNHMAEELSKIYTDLEQRVQKKTAQLQQSNEALQLLYDTTRCFNRKEDICRRLMPVMQQLETVTPFGPIKVTLCEPNNKKSYRQLTTQSLERPEDCRVLSCNSCIVQDLDPRTHKTLTLPIQTRETYFGEFNAQFLPHSPPTQSEIKLVETIVENLAISMSLELKAEQEQHLSLIEERSVIARELHDSLAQSLSYLKIQVARLHILRKKNANAEQINDVVDELKEGLNNAYRQLRELLTTFRLKLDAPGLEHALETTINEFSERLGTPINYHYGIHHLTLTPNEEIHVLQLLREALANVVKHAQATDVKVSITAERDNISVCIQDNGIGLPANQELTNHYGLVIMQDRAATINGKLSVANQSCGGTRVLLTFTTKHH</sequence>
<evidence type="ECO:0000256" key="16">
    <source>
        <dbReference type="SAM" id="Phobius"/>
    </source>
</evidence>
<keyword evidence="5" id="KW-0597">Phosphoprotein</keyword>
<dbReference type="PANTHER" id="PTHR24421">
    <property type="entry name" value="NITRATE/NITRITE SENSOR PROTEIN NARX-RELATED"/>
    <property type="match status" value="1"/>
</dbReference>
<evidence type="ECO:0000256" key="11">
    <source>
        <dbReference type="ARBA" id="ARBA00022989"/>
    </source>
</evidence>
<dbReference type="SMART" id="SM00387">
    <property type="entry name" value="HATPase_c"/>
    <property type="match status" value="1"/>
</dbReference>
<organism evidence="19 20">
    <name type="scientific">Neptunomonas antarctica</name>
    <dbReference type="NCBI Taxonomy" id="619304"/>
    <lineage>
        <taxon>Bacteria</taxon>
        <taxon>Pseudomonadati</taxon>
        <taxon>Pseudomonadota</taxon>
        <taxon>Gammaproteobacteria</taxon>
        <taxon>Oceanospirillales</taxon>
        <taxon>Oceanospirillaceae</taxon>
        <taxon>Neptunomonas</taxon>
    </lineage>
</organism>
<dbReference type="Proteomes" id="UP000185999">
    <property type="component" value="Unassembled WGS sequence"/>
</dbReference>
<keyword evidence="9 14" id="KW-0418">Kinase</keyword>
<dbReference type="InterPro" id="IPR011712">
    <property type="entry name" value="Sig_transdc_His_kin_sub3_dim/P"/>
</dbReference>
<evidence type="ECO:0000256" key="7">
    <source>
        <dbReference type="ARBA" id="ARBA00022692"/>
    </source>
</evidence>
<reference evidence="20" key="1">
    <citation type="submission" date="2017-01" db="EMBL/GenBank/DDBJ databases">
        <authorList>
            <person name="Varghese N."/>
            <person name="Submissions S."/>
        </authorList>
    </citation>
    <scope>NUCLEOTIDE SEQUENCE [LARGE SCALE GENOMIC DNA]</scope>
    <source>
        <strain evidence="20">DSM 22306</strain>
    </source>
</reference>
<keyword evidence="8 14" id="KW-0547">Nucleotide-binding</keyword>
<dbReference type="OrthoDB" id="9811306at2"/>
<protein>
    <recommendedName>
        <fullName evidence="14">Sensor protein</fullName>
        <ecNumber evidence="14">2.7.13.3</ecNumber>
    </recommendedName>
</protein>
<feature type="transmembrane region" description="Helical" evidence="16">
    <location>
        <begin position="164"/>
        <end position="185"/>
    </location>
</feature>
<dbReference type="SUPFAM" id="SSF158472">
    <property type="entry name" value="HAMP domain-like"/>
    <property type="match status" value="1"/>
</dbReference>
<evidence type="ECO:0000256" key="15">
    <source>
        <dbReference type="SAM" id="Coils"/>
    </source>
</evidence>
<evidence type="ECO:0000256" key="6">
    <source>
        <dbReference type="ARBA" id="ARBA00022679"/>
    </source>
</evidence>
<dbReference type="InterPro" id="IPR036890">
    <property type="entry name" value="HATPase_C_sf"/>
</dbReference>
<keyword evidence="3 14" id="KW-1003">Cell membrane</keyword>
<dbReference type="GO" id="GO:0000155">
    <property type="term" value="F:phosphorelay sensor kinase activity"/>
    <property type="evidence" value="ECO:0007669"/>
    <property type="project" value="UniProtKB-UniRule"/>
</dbReference>
<dbReference type="PROSITE" id="PS50109">
    <property type="entry name" value="HIS_KIN"/>
    <property type="match status" value="1"/>
</dbReference>
<evidence type="ECO:0000256" key="1">
    <source>
        <dbReference type="ARBA" id="ARBA00000085"/>
    </source>
</evidence>
<keyword evidence="4 14" id="KW-0997">Cell inner membrane</keyword>
<evidence type="ECO:0000256" key="8">
    <source>
        <dbReference type="ARBA" id="ARBA00022741"/>
    </source>
</evidence>
<keyword evidence="10 14" id="KW-0067">ATP-binding</keyword>
<dbReference type="Gene3D" id="1.20.120.960">
    <property type="entry name" value="Histidine kinase NarX, sensor domain"/>
    <property type="match status" value="1"/>
</dbReference>
<comment type="subcellular location">
    <subcellularLocation>
        <location evidence="2">Cell inner membrane</location>
        <topology evidence="2">Multi-pass membrane protein</topology>
    </subcellularLocation>
</comment>
<dbReference type="AlphaFoldDB" id="A0A1N7MUS7"/>